<organism evidence="8 9">
    <name type="scientific">Pseudonocardia adelaidensis</name>
    <dbReference type="NCBI Taxonomy" id="648754"/>
    <lineage>
        <taxon>Bacteria</taxon>
        <taxon>Bacillati</taxon>
        <taxon>Actinomycetota</taxon>
        <taxon>Actinomycetes</taxon>
        <taxon>Pseudonocardiales</taxon>
        <taxon>Pseudonocardiaceae</taxon>
        <taxon>Pseudonocardia</taxon>
    </lineage>
</organism>
<comment type="caution">
    <text evidence="8">The sequence shown here is derived from an EMBL/GenBank/DDBJ whole genome shotgun (WGS) entry which is preliminary data.</text>
</comment>
<protein>
    <submittedName>
        <fullName evidence="8">MFS transporter</fullName>
    </submittedName>
</protein>
<feature type="transmembrane region" description="Helical" evidence="6">
    <location>
        <begin position="460"/>
        <end position="479"/>
    </location>
</feature>
<dbReference type="RefSeq" id="WP_345602738.1">
    <property type="nucleotide sequence ID" value="NZ_BAABJO010000001.1"/>
</dbReference>
<dbReference type="PRINTS" id="PR01036">
    <property type="entry name" value="TCRTETB"/>
</dbReference>
<dbReference type="SUPFAM" id="SSF103473">
    <property type="entry name" value="MFS general substrate transporter"/>
    <property type="match status" value="2"/>
</dbReference>
<evidence type="ECO:0000256" key="6">
    <source>
        <dbReference type="SAM" id="Phobius"/>
    </source>
</evidence>
<evidence type="ECO:0000313" key="8">
    <source>
        <dbReference type="EMBL" id="GAA5111053.1"/>
    </source>
</evidence>
<keyword evidence="4 6" id="KW-1133">Transmembrane helix</keyword>
<dbReference type="Pfam" id="PF07690">
    <property type="entry name" value="MFS_1"/>
    <property type="match status" value="1"/>
</dbReference>
<reference evidence="9" key="1">
    <citation type="journal article" date="2019" name="Int. J. Syst. Evol. Microbiol.">
        <title>The Global Catalogue of Microorganisms (GCM) 10K type strain sequencing project: providing services to taxonomists for standard genome sequencing and annotation.</title>
        <authorList>
            <consortium name="The Broad Institute Genomics Platform"/>
            <consortium name="The Broad Institute Genome Sequencing Center for Infectious Disease"/>
            <person name="Wu L."/>
            <person name="Ma J."/>
        </authorList>
    </citation>
    <scope>NUCLEOTIDE SEQUENCE [LARGE SCALE GENOMIC DNA]</scope>
    <source>
        <strain evidence="9">JCM 18302</strain>
    </source>
</reference>
<feature type="transmembrane region" description="Helical" evidence="6">
    <location>
        <begin position="146"/>
        <end position="167"/>
    </location>
</feature>
<feature type="transmembrane region" description="Helical" evidence="6">
    <location>
        <begin position="340"/>
        <end position="360"/>
    </location>
</feature>
<dbReference type="InterPro" id="IPR020846">
    <property type="entry name" value="MFS_dom"/>
</dbReference>
<keyword evidence="3 6" id="KW-0812">Transmembrane</keyword>
<evidence type="ECO:0000256" key="3">
    <source>
        <dbReference type="ARBA" id="ARBA00022692"/>
    </source>
</evidence>
<dbReference type="CDD" id="cd17321">
    <property type="entry name" value="MFS_MMR_MDR_like"/>
    <property type="match status" value="1"/>
</dbReference>
<feature type="transmembrane region" description="Helical" evidence="6">
    <location>
        <begin position="366"/>
        <end position="387"/>
    </location>
</feature>
<feature type="transmembrane region" description="Helical" evidence="6">
    <location>
        <begin position="274"/>
        <end position="300"/>
    </location>
</feature>
<dbReference type="Proteomes" id="UP001500804">
    <property type="component" value="Unassembled WGS sequence"/>
</dbReference>
<dbReference type="Gene3D" id="1.20.1250.20">
    <property type="entry name" value="MFS general substrate transporter like domains"/>
    <property type="match status" value="1"/>
</dbReference>
<gene>
    <name evidence="8" type="ORF">GCM10023320_03480</name>
</gene>
<feature type="transmembrane region" description="Helical" evidence="6">
    <location>
        <begin position="238"/>
        <end position="262"/>
    </location>
</feature>
<feature type="domain" description="Major facilitator superfamily (MFS) profile" evidence="7">
    <location>
        <begin position="21"/>
        <end position="484"/>
    </location>
</feature>
<feature type="transmembrane region" description="Helical" evidence="6">
    <location>
        <begin position="110"/>
        <end position="134"/>
    </location>
</feature>
<dbReference type="Gene3D" id="1.20.1720.10">
    <property type="entry name" value="Multidrug resistance protein D"/>
    <property type="match status" value="1"/>
</dbReference>
<evidence type="ECO:0000256" key="1">
    <source>
        <dbReference type="ARBA" id="ARBA00004651"/>
    </source>
</evidence>
<comment type="subcellular location">
    <subcellularLocation>
        <location evidence="1">Cell membrane</location>
        <topology evidence="1">Multi-pass membrane protein</topology>
    </subcellularLocation>
</comment>
<feature type="transmembrane region" description="Helical" evidence="6">
    <location>
        <begin position="21"/>
        <end position="43"/>
    </location>
</feature>
<dbReference type="PANTHER" id="PTHR42718:SF9">
    <property type="entry name" value="MAJOR FACILITATOR SUPERFAMILY MULTIDRUG TRANSPORTER MFSC"/>
    <property type="match status" value="1"/>
</dbReference>
<proteinExistence type="predicted"/>
<keyword evidence="5 6" id="KW-0472">Membrane</keyword>
<dbReference type="PANTHER" id="PTHR42718">
    <property type="entry name" value="MAJOR FACILITATOR SUPERFAMILY MULTIDRUG TRANSPORTER MFSC"/>
    <property type="match status" value="1"/>
</dbReference>
<evidence type="ECO:0000256" key="5">
    <source>
        <dbReference type="ARBA" id="ARBA00023136"/>
    </source>
</evidence>
<keyword evidence="9" id="KW-1185">Reference proteome</keyword>
<feature type="transmembrane region" description="Helical" evidence="6">
    <location>
        <begin position="408"/>
        <end position="430"/>
    </location>
</feature>
<dbReference type="InterPro" id="IPR036259">
    <property type="entry name" value="MFS_trans_sf"/>
</dbReference>
<feature type="transmembrane region" description="Helical" evidence="6">
    <location>
        <begin position="173"/>
        <end position="195"/>
    </location>
</feature>
<accession>A0ABP9NDL4</accession>
<feature type="transmembrane region" description="Helical" evidence="6">
    <location>
        <begin position="207"/>
        <end position="226"/>
    </location>
</feature>
<dbReference type="InterPro" id="IPR011701">
    <property type="entry name" value="MFS"/>
</dbReference>
<evidence type="ECO:0000256" key="2">
    <source>
        <dbReference type="ARBA" id="ARBA00022448"/>
    </source>
</evidence>
<keyword evidence="2" id="KW-0813">Transport</keyword>
<feature type="transmembrane region" description="Helical" evidence="6">
    <location>
        <begin position="87"/>
        <end position="104"/>
    </location>
</feature>
<evidence type="ECO:0000313" key="9">
    <source>
        <dbReference type="Proteomes" id="UP001500804"/>
    </source>
</evidence>
<evidence type="ECO:0000256" key="4">
    <source>
        <dbReference type="ARBA" id="ARBA00022989"/>
    </source>
</evidence>
<evidence type="ECO:0000259" key="7">
    <source>
        <dbReference type="PROSITE" id="PS50850"/>
    </source>
</evidence>
<sequence length="498" mass="51617">MTRAAGLRSDERDRIRYAWRLLSVVCLASLMTGINVSSLNIALPAIVDGLDAGPVAASWILLSFQLTHVTLMIFFGRLADVLGRRTMYLTGVAVFSAASLLAGAAPDVGLLIACRVAQATGAAMLIANSAALVTAAFPRRLLGQGLGFYMASFSLAQMLGPTVGGLVTTELGWRWTLLLNVPVGVVCLLWGLRVMERVPRSGEPLRLDPAGNVLVVLGLGGLLVALSQGGTTGWTDPVVIAGVVAFVVALPVFLIVELRVPFPVVDVHLFREPVVGVGVLAGFLGTMSRFAVVLLMGLYFQAVQGDTPSEAGLKVLPLAVASIVSSPGAGTVLRWVRARTMAAAASSVSLAGLVLLLVVIDVDTPYPLLITAVVVIGLGSGAFIPANSTAMLQDVPPDRLGITNAVRLMAQSSGVVVSTAVTLTLISLPLPAALRGHVLDGSIARVEPAALDGLITGFRWAFGLMAVMAALCVLTSLVGRRTTRDVPGPATAVTDVEG</sequence>
<name>A0ABP9NDL4_9PSEU</name>
<feature type="transmembrane region" description="Helical" evidence="6">
    <location>
        <begin position="55"/>
        <end position="75"/>
    </location>
</feature>
<feature type="transmembrane region" description="Helical" evidence="6">
    <location>
        <begin position="312"/>
        <end position="333"/>
    </location>
</feature>
<dbReference type="PROSITE" id="PS50850">
    <property type="entry name" value="MFS"/>
    <property type="match status" value="1"/>
</dbReference>
<dbReference type="EMBL" id="BAABJO010000001">
    <property type="protein sequence ID" value="GAA5111053.1"/>
    <property type="molecule type" value="Genomic_DNA"/>
</dbReference>